<dbReference type="Gene3D" id="1.10.630.10">
    <property type="entry name" value="Cytochrome P450"/>
    <property type="match status" value="1"/>
</dbReference>
<evidence type="ECO:0000256" key="6">
    <source>
        <dbReference type="ARBA" id="ARBA00023033"/>
    </source>
</evidence>
<evidence type="ECO:0000256" key="8">
    <source>
        <dbReference type="RuleBase" id="RU000461"/>
    </source>
</evidence>
<dbReference type="CDD" id="cd11062">
    <property type="entry name" value="CYP58-like"/>
    <property type="match status" value="1"/>
</dbReference>
<dbReference type="InterPro" id="IPR036396">
    <property type="entry name" value="Cyt_P450_sf"/>
</dbReference>
<dbReference type="GO" id="GO:0020037">
    <property type="term" value="F:heme binding"/>
    <property type="evidence" value="ECO:0007669"/>
    <property type="project" value="InterPro"/>
</dbReference>
<keyword evidence="6 8" id="KW-0503">Monooxygenase</keyword>
<evidence type="ECO:0000256" key="7">
    <source>
        <dbReference type="PIRSR" id="PIRSR602403-1"/>
    </source>
</evidence>
<keyword evidence="3 7" id="KW-0349">Heme</keyword>
<proteinExistence type="inferred from homology"/>
<comment type="caution">
    <text evidence="9">The sequence shown here is derived from an EMBL/GenBank/DDBJ whole genome shotgun (WGS) entry which is preliminary data.</text>
</comment>
<comment type="cofactor">
    <cofactor evidence="1 7">
        <name>heme</name>
        <dbReference type="ChEBI" id="CHEBI:30413"/>
    </cofactor>
</comment>
<organism evidence="9 10">
    <name type="scientific">Diplogelasinospora grovesii</name>
    <dbReference type="NCBI Taxonomy" id="303347"/>
    <lineage>
        <taxon>Eukaryota</taxon>
        <taxon>Fungi</taxon>
        <taxon>Dikarya</taxon>
        <taxon>Ascomycota</taxon>
        <taxon>Pezizomycotina</taxon>
        <taxon>Sordariomycetes</taxon>
        <taxon>Sordariomycetidae</taxon>
        <taxon>Sordariales</taxon>
        <taxon>Diplogelasinosporaceae</taxon>
        <taxon>Diplogelasinospora</taxon>
    </lineage>
</organism>
<name>A0AAN6S4J6_9PEZI</name>
<dbReference type="AlphaFoldDB" id="A0AAN6S4J6"/>
<evidence type="ECO:0000256" key="5">
    <source>
        <dbReference type="ARBA" id="ARBA00023004"/>
    </source>
</evidence>
<evidence type="ECO:0000256" key="4">
    <source>
        <dbReference type="ARBA" id="ARBA00022723"/>
    </source>
</evidence>
<evidence type="ECO:0000256" key="1">
    <source>
        <dbReference type="ARBA" id="ARBA00001971"/>
    </source>
</evidence>
<evidence type="ECO:0000256" key="3">
    <source>
        <dbReference type="ARBA" id="ARBA00022617"/>
    </source>
</evidence>
<dbReference type="PANTHER" id="PTHR24305:SF156">
    <property type="entry name" value="P450, PUTATIVE (EUROFUNG)-RELATED"/>
    <property type="match status" value="1"/>
</dbReference>
<gene>
    <name evidence="9" type="ORF">QBC46DRAFT_449707</name>
</gene>
<dbReference type="InterPro" id="IPR001128">
    <property type="entry name" value="Cyt_P450"/>
</dbReference>
<feature type="binding site" description="axial binding residue" evidence="7">
    <location>
        <position position="454"/>
    </location>
    <ligand>
        <name>heme</name>
        <dbReference type="ChEBI" id="CHEBI:30413"/>
    </ligand>
    <ligandPart>
        <name>Fe</name>
        <dbReference type="ChEBI" id="CHEBI:18248"/>
    </ligandPart>
</feature>
<dbReference type="PRINTS" id="PR00465">
    <property type="entry name" value="EP450IV"/>
</dbReference>
<accession>A0AAN6S4J6</accession>
<dbReference type="PANTHER" id="PTHR24305">
    <property type="entry name" value="CYTOCHROME P450"/>
    <property type="match status" value="1"/>
</dbReference>
<sequence length="507" mass="55914">MFDSAGSVKAVLAVLAVILIPVVYFVRLHPLRHVPGPTLAKTSDLFLNVICYLGIEGRVLRYCHQKYGKVIRVAPNSVSVSDAEAIRDIYIAGGGFPKDYRYRNFDLGPVVSIFSSIDNAYRDVRAKAVAPLFAPAQLRAESGPDGVIGSCIAEFVTQLREFKDARVKTDLLDLCARLSIDVVTVYLLGQRYGGLHENTHLDFAARQSEEAKLSANPFIHAIVAFSRFSLLPNRLFKIVYAVSQRLSASDHVAVSFMKLDAFINEVMKRTRAVGMSEPEKLKARYYQERLVAAGVSPDESAAQSKAIVFAGADSTAVMLTTTLFHLVQNGSARRRLRAEIRSNRRDGHTLEGLPFLRACVKEGLRLGMANPTRLTRVVPAGSGLQVGKGEDAIALPPGTIVGCAAYDLHHDPEVFPHPFSFCPERWLDDGTDGGLRRPGMDKSMMPFGHGLRACIGKNLAMHQLHETVLAVMDSDILEGATTCQDKIEMYEWFNGDIKGYVVDIYWR</sequence>
<dbReference type="SUPFAM" id="SSF48264">
    <property type="entry name" value="Cytochrome P450"/>
    <property type="match status" value="1"/>
</dbReference>
<dbReference type="Proteomes" id="UP001303473">
    <property type="component" value="Unassembled WGS sequence"/>
</dbReference>
<dbReference type="GO" id="GO:0004497">
    <property type="term" value="F:monooxygenase activity"/>
    <property type="evidence" value="ECO:0007669"/>
    <property type="project" value="UniProtKB-KW"/>
</dbReference>
<evidence type="ECO:0000256" key="2">
    <source>
        <dbReference type="ARBA" id="ARBA00010617"/>
    </source>
</evidence>
<dbReference type="Pfam" id="PF00067">
    <property type="entry name" value="p450"/>
    <property type="match status" value="1"/>
</dbReference>
<dbReference type="PRINTS" id="PR00385">
    <property type="entry name" value="P450"/>
</dbReference>
<dbReference type="PROSITE" id="PS00086">
    <property type="entry name" value="CYTOCHROME_P450"/>
    <property type="match status" value="1"/>
</dbReference>
<keyword evidence="4 7" id="KW-0479">Metal-binding</keyword>
<dbReference type="GO" id="GO:0005506">
    <property type="term" value="F:iron ion binding"/>
    <property type="evidence" value="ECO:0007669"/>
    <property type="project" value="InterPro"/>
</dbReference>
<keyword evidence="10" id="KW-1185">Reference proteome</keyword>
<keyword evidence="5 7" id="KW-0408">Iron</keyword>
<protein>
    <submittedName>
        <fullName evidence="9">Pisatin demethylase</fullName>
    </submittedName>
</protein>
<dbReference type="InterPro" id="IPR017972">
    <property type="entry name" value="Cyt_P450_CS"/>
</dbReference>
<dbReference type="GO" id="GO:0016705">
    <property type="term" value="F:oxidoreductase activity, acting on paired donors, with incorporation or reduction of molecular oxygen"/>
    <property type="evidence" value="ECO:0007669"/>
    <property type="project" value="InterPro"/>
</dbReference>
<keyword evidence="8" id="KW-0560">Oxidoreductase</keyword>
<evidence type="ECO:0000313" key="10">
    <source>
        <dbReference type="Proteomes" id="UP001303473"/>
    </source>
</evidence>
<dbReference type="InterPro" id="IPR002403">
    <property type="entry name" value="Cyt_P450_E_grp-IV"/>
</dbReference>
<reference evidence="10" key="1">
    <citation type="journal article" date="2023" name="Mol. Phylogenet. Evol.">
        <title>Genome-scale phylogeny and comparative genomics of the fungal order Sordariales.</title>
        <authorList>
            <person name="Hensen N."/>
            <person name="Bonometti L."/>
            <person name="Westerberg I."/>
            <person name="Brannstrom I.O."/>
            <person name="Guillou S."/>
            <person name="Cros-Aarteil S."/>
            <person name="Calhoun S."/>
            <person name="Haridas S."/>
            <person name="Kuo A."/>
            <person name="Mondo S."/>
            <person name="Pangilinan J."/>
            <person name="Riley R."/>
            <person name="LaButti K."/>
            <person name="Andreopoulos B."/>
            <person name="Lipzen A."/>
            <person name="Chen C."/>
            <person name="Yan M."/>
            <person name="Daum C."/>
            <person name="Ng V."/>
            <person name="Clum A."/>
            <person name="Steindorff A."/>
            <person name="Ohm R.A."/>
            <person name="Martin F."/>
            <person name="Silar P."/>
            <person name="Natvig D.O."/>
            <person name="Lalanne C."/>
            <person name="Gautier V."/>
            <person name="Ament-Velasquez S.L."/>
            <person name="Kruys A."/>
            <person name="Hutchinson M.I."/>
            <person name="Powell A.J."/>
            <person name="Barry K."/>
            <person name="Miller A.N."/>
            <person name="Grigoriev I.V."/>
            <person name="Debuchy R."/>
            <person name="Gladieux P."/>
            <person name="Hiltunen Thoren M."/>
            <person name="Johannesson H."/>
        </authorList>
    </citation>
    <scope>NUCLEOTIDE SEQUENCE [LARGE SCALE GENOMIC DNA]</scope>
    <source>
        <strain evidence="10">CBS 340.73</strain>
    </source>
</reference>
<evidence type="ECO:0000313" key="9">
    <source>
        <dbReference type="EMBL" id="KAK3940205.1"/>
    </source>
</evidence>
<dbReference type="InterPro" id="IPR050121">
    <property type="entry name" value="Cytochrome_P450_monoxygenase"/>
</dbReference>
<dbReference type="EMBL" id="MU853799">
    <property type="protein sequence ID" value="KAK3940205.1"/>
    <property type="molecule type" value="Genomic_DNA"/>
</dbReference>
<comment type="similarity">
    <text evidence="2 8">Belongs to the cytochrome P450 family.</text>
</comment>